<dbReference type="HOGENOM" id="CLU_2195766_0_0_12"/>
<evidence type="ECO:0000313" key="2">
    <source>
        <dbReference type="Proteomes" id="UP000008212"/>
    </source>
</evidence>
<evidence type="ECO:0000313" key="1">
    <source>
        <dbReference type="EMBL" id="AAS11751.1"/>
    </source>
</evidence>
<dbReference type="EMBL" id="AE017226">
    <property type="protein sequence ID" value="AAS11751.1"/>
    <property type="molecule type" value="Genomic_DNA"/>
</dbReference>
<accession>Q73NC2</accession>
<sequence>MPLSAVNVFSALSTTCSSPATVIVICAGVDPPPCCGEDGTELFPTGFLQLANNNTANNISLGICFISLNYLHNFKVNSHRLVTVNNSEFFLKCQAKENSLCDNSGIKG</sequence>
<name>Q73NC2_TREDE</name>
<dbReference type="AlphaFoldDB" id="Q73NC2"/>
<gene>
    <name evidence="1" type="ordered locus">TDE_1233</name>
</gene>
<dbReference type="Proteomes" id="UP000008212">
    <property type="component" value="Chromosome"/>
</dbReference>
<reference evidence="1 2" key="1">
    <citation type="journal article" date="2004" name="Proc. Natl. Acad. Sci. U.S.A.">
        <title>Comparison of the genome of the oral pathogen Treponema denticola with other spirochete genomes.</title>
        <authorList>
            <person name="Seshadri R."/>
            <person name="Myers G.S."/>
            <person name="Tettelin H."/>
            <person name="Eisen J.A."/>
            <person name="Heidelberg J.F."/>
            <person name="Dodson R.J."/>
            <person name="Davidsen T.M."/>
            <person name="DeBoy R.T."/>
            <person name="Fouts D.E."/>
            <person name="Haft D.H."/>
            <person name="Selengut J."/>
            <person name="Ren Q."/>
            <person name="Brinkac L.M."/>
            <person name="Madupu R."/>
            <person name="Kolonay J."/>
            <person name="Durkin S.A."/>
            <person name="Daugherty S.C."/>
            <person name="Shetty J."/>
            <person name="Shvartsbeyn A."/>
            <person name="Gebregeorgis E."/>
            <person name="Geer K."/>
            <person name="Tsegaye G."/>
            <person name="Malek J."/>
            <person name="Ayodeji B."/>
            <person name="Shatsman S."/>
            <person name="McLeod M.P."/>
            <person name="Smajs D."/>
            <person name="Howell J.K."/>
            <person name="Pal S."/>
            <person name="Amin A."/>
            <person name="Vashisth P."/>
            <person name="McNeill T.Z."/>
            <person name="Xiang Q."/>
            <person name="Sodergren E."/>
            <person name="Baca E."/>
            <person name="Weinstock G.M."/>
            <person name="Norris S.J."/>
            <person name="Fraser C.M."/>
            <person name="Paulsen I.T."/>
        </authorList>
    </citation>
    <scope>NUCLEOTIDE SEQUENCE [LARGE SCALE GENOMIC DNA]</scope>
    <source>
        <strain evidence="2">ATCC 35405 / DSM 14222 / CIP 103919 / JCM 8153 / KCTC 15104</strain>
    </source>
</reference>
<dbReference type="PaxDb" id="243275-TDE_1233"/>
<dbReference type="KEGG" id="tde:TDE_1233"/>
<organism evidence="1 2">
    <name type="scientific">Treponema denticola (strain ATCC 35405 / DSM 14222 / CIP 103919 / JCM 8153 / KCTC 15104)</name>
    <dbReference type="NCBI Taxonomy" id="243275"/>
    <lineage>
        <taxon>Bacteria</taxon>
        <taxon>Pseudomonadati</taxon>
        <taxon>Spirochaetota</taxon>
        <taxon>Spirochaetia</taxon>
        <taxon>Spirochaetales</taxon>
        <taxon>Treponemataceae</taxon>
        <taxon>Treponema</taxon>
    </lineage>
</organism>
<keyword evidence="2" id="KW-1185">Reference proteome</keyword>
<proteinExistence type="predicted"/>
<protein>
    <submittedName>
        <fullName evidence="1">Uncharacterized protein</fullName>
    </submittedName>
</protein>